<dbReference type="Gene3D" id="2.70.150.10">
    <property type="entry name" value="Calcium-transporting ATPase, cytoplasmic transduction domain A"/>
    <property type="match status" value="1"/>
</dbReference>
<gene>
    <name evidence="9" type="ORF">QUV96_00395</name>
</gene>
<keyword evidence="4 7" id="KW-1133">Transmembrane helix</keyword>
<reference evidence="9" key="1">
    <citation type="submission" date="2023-06" db="EMBL/GenBank/DDBJ databases">
        <title>Identification and characterization of horizontal gene transfer across gut microbiota members of farm animals based on homology search.</title>
        <authorList>
            <person name="Schwarzerova J."/>
            <person name="Nykrynova M."/>
            <person name="Jureckova K."/>
            <person name="Cejkova D."/>
            <person name="Rychlik I."/>
        </authorList>
    </citation>
    <scope>NUCLEOTIDE SEQUENCE</scope>
    <source>
        <strain evidence="9">ET39</strain>
    </source>
</reference>
<evidence type="ECO:0000256" key="5">
    <source>
        <dbReference type="ARBA" id="ARBA00023136"/>
    </source>
</evidence>
<proteinExistence type="predicted"/>
<dbReference type="InterPro" id="IPR023298">
    <property type="entry name" value="ATPase_P-typ_TM_dom_sf"/>
</dbReference>
<feature type="transmembrane region" description="Helical" evidence="7">
    <location>
        <begin position="614"/>
        <end position="636"/>
    </location>
</feature>
<dbReference type="InterPro" id="IPR059000">
    <property type="entry name" value="ATPase_P-type_domA"/>
</dbReference>
<dbReference type="InterPro" id="IPR023299">
    <property type="entry name" value="ATPase_P-typ_cyto_dom_N"/>
</dbReference>
<feature type="transmembrane region" description="Helical" evidence="7">
    <location>
        <begin position="51"/>
        <end position="76"/>
    </location>
</feature>
<dbReference type="Proteomes" id="UP001529340">
    <property type="component" value="Unassembled WGS sequence"/>
</dbReference>
<dbReference type="RefSeq" id="WP_289606565.1">
    <property type="nucleotide sequence ID" value="NZ_JAUDCG010000001.1"/>
</dbReference>
<evidence type="ECO:0000313" key="10">
    <source>
        <dbReference type="Proteomes" id="UP001529340"/>
    </source>
</evidence>
<comment type="caution">
    <text evidence="9">The sequence shown here is derived from an EMBL/GenBank/DDBJ whole genome shotgun (WGS) entry which is preliminary data.</text>
</comment>
<dbReference type="EMBL" id="JAUDCG010000001">
    <property type="protein sequence ID" value="MDM8156093.1"/>
    <property type="molecule type" value="Genomic_DNA"/>
</dbReference>
<evidence type="ECO:0000313" key="9">
    <source>
        <dbReference type="EMBL" id="MDM8156093.1"/>
    </source>
</evidence>
<evidence type="ECO:0000259" key="8">
    <source>
        <dbReference type="Pfam" id="PF00122"/>
    </source>
</evidence>
<feature type="compositionally biased region" description="Basic and acidic residues" evidence="6">
    <location>
        <begin position="1"/>
        <end position="17"/>
    </location>
</feature>
<dbReference type="PROSITE" id="PS00154">
    <property type="entry name" value="ATPASE_E1_E2"/>
    <property type="match status" value="1"/>
</dbReference>
<feature type="transmembrane region" description="Helical" evidence="7">
    <location>
        <begin position="656"/>
        <end position="673"/>
    </location>
</feature>
<dbReference type="NCBIfam" id="TIGR01494">
    <property type="entry name" value="ATPase_P-type"/>
    <property type="match status" value="2"/>
</dbReference>
<evidence type="ECO:0000256" key="3">
    <source>
        <dbReference type="ARBA" id="ARBA00022967"/>
    </source>
</evidence>
<accession>A0ABT7U8Y3</accession>
<evidence type="ECO:0000256" key="4">
    <source>
        <dbReference type="ARBA" id="ARBA00022989"/>
    </source>
</evidence>
<dbReference type="Pfam" id="PF00122">
    <property type="entry name" value="E1-E2_ATPase"/>
    <property type="match status" value="1"/>
</dbReference>
<feature type="transmembrane region" description="Helical" evidence="7">
    <location>
        <begin position="591"/>
        <end position="608"/>
    </location>
</feature>
<feature type="domain" description="P-type ATPase A" evidence="8">
    <location>
        <begin position="95"/>
        <end position="193"/>
    </location>
</feature>
<evidence type="ECO:0000256" key="1">
    <source>
        <dbReference type="ARBA" id="ARBA00004141"/>
    </source>
</evidence>
<keyword evidence="3" id="KW-1278">Translocase</keyword>
<feature type="transmembrane region" description="Helical" evidence="7">
    <location>
        <begin position="247"/>
        <end position="269"/>
    </location>
</feature>
<feature type="transmembrane region" description="Helical" evidence="7">
    <location>
        <begin position="711"/>
        <end position="729"/>
    </location>
</feature>
<dbReference type="Gene3D" id="3.40.1110.10">
    <property type="entry name" value="Calcium-transporting ATPase, cytoplasmic domain N"/>
    <property type="match status" value="1"/>
</dbReference>
<dbReference type="PRINTS" id="PR00119">
    <property type="entry name" value="CATATPASE"/>
</dbReference>
<feature type="transmembrane region" description="Helical" evidence="7">
    <location>
        <begin position="685"/>
        <end position="704"/>
    </location>
</feature>
<dbReference type="SFLD" id="SFLDF00027">
    <property type="entry name" value="p-type_atpase"/>
    <property type="match status" value="1"/>
</dbReference>
<dbReference type="InterPro" id="IPR023214">
    <property type="entry name" value="HAD_sf"/>
</dbReference>
<dbReference type="SFLD" id="SFLDS00003">
    <property type="entry name" value="Haloacid_Dehalogenase"/>
    <property type="match status" value="1"/>
</dbReference>
<reference evidence="9" key="2">
    <citation type="submission" date="2023-06" db="EMBL/GenBank/DDBJ databases">
        <authorList>
            <person name="Zeman M."/>
            <person name="Kubasova T."/>
            <person name="Jahodarova E."/>
            <person name="Nykrynova M."/>
            <person name="Rychlik I."/>
        </authorList>
    </citation>
    <scope>NUCLEOTIDE SEQUENCE</scope>
    <source>
        <strain evidence="9">ET39</strain>
    </source>
</reference>
<organism evidence="9 10">
    <name type="scientific">Amedibacillus dolichus</name>
    <dbReference type="NCBI Taxonomy" id="31971"/>
    <lineage>
        <taxon>Bacteria</taxon>
        <taxon>Bacillati</taxon>
        <taxon>Bacillota</taxon>
        <taxon>Erysipelotrichia</taxon>
        <taxon>Erysipelotrichales</taxon>
        <taxon>Erysipelotrichaceae</taxon>
        <taxon>Amedibacillus</taxon>
    </lineage>
</organism>
<feature type="transmembrane region" description="Helical" evidence="7">
    <location>
        <begin position="741"/>
        <end position="763"/>
    </location>
</feature>
<sequence>MDKQLGLSEKEVRERQAKGQVNRSPKPAVKSYRQIICEHTFNLFNAYNFCIALALVLVKAWTSLFFVVIVSSNTFLRIYQEIKSRNMVAKLNLIISPKTKVVREGKELEIDNEEIVLDDVICLKSGMQIAADCVVLDTPVEVDESLLSGEAEPILKEPGDHMLSGSFLLSGACHARVEHVGIDNYATKIADETRKRKPVSSEMVKVFSKVTRMTSCLVLPLSALLFFEALVLRHEPIEVTVVNTSTALLGMLPVGLVLLASISMMASVVRLGKMKVVVQEMFSIETLSHADTLCLDKTGTLTQGKMKVQSVVPLGDHSASEVERVMTSFVKGSLDSNATFQTLAQHFQGEACHAPKRRVSFSSARKWSALELESVGTLILGAPEFILPGHVFDDTIEEAKRSGARVLLAVLHPDFDVFQEELAQADPFAAIVISDPLREDAQETIRFFQENEVDLKIISGDHPVTVAALAKEAGVADATRCVDATTLKSDEELERAILENAVIGRATPQQKHKMILTLQRHGRTVAMTGDGVNDVLALKDADVSIAMGSGSDAAKQISQFVVINGDLKTLAEVVKEGRLDTNNVTRSASMYYLKTIYTILISIIIIFLNMPYPFIPFQMTLLDNFVAGFPSFMILFERNIERQKESIGRHALRYSLPNALAIVLTVLLVRLLGMQLQLSQAEMFTILYFSASLISIHMIYRIYCPLNWYRGIVLVLDIIGFVLASLLFWDWLELAAMDQRLALCIVAIVLCGILLVSIIARLVNRHLDRTAPFGPGGDTVASDPAGRGILKTILRRFQRERVGS</sequence>
<dbReference type="Gene3D" id="1.20.1110.10">
    <property type="entry name" value="Calcium-transporting ATPase, transmembrane domain"/>
    <property type="match status" value="1"/>
</dbReference>
<keyword evidence="2 7" id="KW-0812">Transmembrane</keyword>
<dbReference type="InterPro" id="IPR018303">
    <property type="entry name" value="ATPase_P-typ_P_site"/>
</dbReference>
<dbReference type="InterPro" id="IPR036412">
    <property type="entry name" value="HAD-like_sf"/>
</dbReference>
<evidence type="ECO:0000256" key="6">
    <source>
        <dbReference type="SAM" id="MobiDB-lite"/>
    </source>
</evidence>
<dbReference type="InterPro" id="IPR001757">
    <property type="entry name" value="P_typ_ATPase"/>
</dbReference>
<dbReference type="SUPFAM" id="SSF81653">
    <property type="entry name" value="Calcium ATPase, transduction domain A"/>
    <property type="match status" value="1"/>
</dbReference>
<name>A0ABT7U8Y3_9FIRM</name>
<feature type="transmembrane region" description="Helical" evidence="7">
    <location>
        <begin position="210"/>
        <end position="227"/>
    </location>
</feature>
<dbReference type="PANTHER" id="PTHR42861">
    <property type="entry name" value="CALCIUM-TRANSPORTING ATPASE"/>
    <property type="match status" value="1"/>
</dbReference>
<feature type="region of interest" description="Disordered" evidence="6">
    <location>
        <begin position="1"/>
        <end position="25"/>
    </location>
</feature>
<dbReference type="SUPFAM" id="SSF56784">
    <property type="entry name" value="HAD-like"/>
    <property type="match status" value="1"/>
</dbReference>
<evidence type="ECO:0000256" key="2">
    <source>
        <dbReference type="ARBA" id="ARBA00022692"/>
    </source>
</evidence>
<comment type="subcellular location">
    <subcellularLocation>
        <location evidence="1">Membrane</location>
        <topology evidence="1">Multi-pass membrane protein</topology>
    </subcellularLocation>
</comment>
<evidence type="ECO:0000256" key="7">
    <source>
        <dbReference type="SAM" id="Phobius"/>
    </source>
</evidence>
<keyword evidence="5 7" id="KW-0472">Membrane</keyword>
<dbReference type="Pfam" id="PF00702">
    <property type="entry name" value="Hydrolase"/>
    <property type="match status" value="1"/>
</dbReference>
<dbReference type="InterPro" id="IPR044492">
    <property type="entry name" value="P_typ_ATPase_HD_dom"/>
</dbReference>
<dbReference type="SFLD" id="SFLDG00002">
    <property type="entry name" value="C1.7:_P-type_atpase_like"/>
    <property type="match status" value="1"/>
</dbReference>
<dbReference type="InterPro" id="IPR008250">
    <property type="entry name" value="ATPase_P-typ_transduc_dom_A_sf"/>
</dbReference>
<protein>
    <submittedName>
        <fullName evidence="9">HAD-IC family P-type ATPase</fullName>
    </submittedName>
</protein>
<keyword evidence="10" id="KW-1185">Reference proteome</keyword>
<dbReference type="Gene3D" id="3.40.50.1000">
    <property type="entry name" value="HAD superfamily/HAD-like"/>
    <property type="match status" value="1"/>
</dbReference>
<dbReference type="SUPFAM" id="SSF81665">
    <property type="entry name" value="Calcium ATPase, transmembrane domain M"/>
    <property type="match status" value="1"/>
</dbReference>